<evidence type="ECO:0000256" key="3">
    <source>
        <dbReference type="RuleBase" id="RU368089"/>
    </source>
</evidence>
<proteinExistence type="inferred from homology"/>
<dbReference type="EMBL" id="JANBOI010000622">
    <property type="protein sequence ID" value="KAJ1729388.1"/>
    <property type="molecule type" value="Genomic_DNA"/>
</dbReference>
<dbReference type="Pfam" id="PF16923">
    <property type="entry name" value="Glyco_hydro_63N"/>
    <property type="match status" value="1"/>
</dbReference>
<dbReference type="PANTHER" id="PTHR10412:SF11">
    <property type="entry name" value="MANNOSYL-OLIGOSACCHARIDE GLUCOSIDASE"/>
    <property type="match status" value="1"/>
</dbReference>
<feature type="chain" id="PRO_5040916957" description="Mannosyl-oligosaccharide glucosidase" evidence="4">
    <location>
        <begin position="18"/>
        <end position="260"/>
    </location>
</feature>
<dbReference type="GO" id="GO:0006487">
    <property type="term" value="P:protein N-linked glycosylation"/>
    <property type="evidence" value="ECO:0007669"/>
    <property type="project" value="UniProtKB-UniRule"/>
</dbReference>
<dbReference type="GO" id="GO:0004573">
    <property type="term" value="F:Glc3Man9GlcNAc2 oligosaccharide glucosidase activity"/>
    <property type="evidence" value="ECO:0007669"/>
    <property type="project" value="UniProtKB-UniRule"/>
</dbReference>
<comment type="similarity">
    <text evidence="3">Belongs to the glycosyl hydrolase 63 family.</text>
</comment>
<organism evidence="6 7">
    <name type="scientific">Coemansia biformis</name>
    <dbReference type="NCBI Taxonomy" id="1286918"/>
    <lineage>
        <taxon>Eukaryota</taxon>
        <taxon>Fungi</taxon>
        <taxon>Fungi incertae sedis</taxon>
        <taxon>Zoopagomycota</taxon>
        <taxon>Kickxellomycotina</taxon>
        <taxon>Kickxellomycetes</taxon>
        <taxon>Kickxellales</taxon>
        <taxon>Kickxellaceae</taxon>
        <taxon>Coemansia</taxon>
    </lineage>
</organism>
<name>A0A9W8CYI1_9FUNG</name>
<keyword evidence="2 3" id="KW-0326">Glycosidase</keyword>
<evidence type="ECO:0000259" key="5">
    <source>
        <dbReference type="Pfam" id="PF16923"/>
    </source>
</evidence>
<keyword evidence="3" id="KW-0256">Endoplasmic reticulum</keyword>
<sequence length="260" mass="28528">MRLAGLAIVALATQSLAQGPSPRSSAAGVEPGDLDAALQWGTYRPNLYFGVRPRLPESLLSGLMWFGLDDQQNWQRIRHSCELGDNLSEYGYSRHNGRDFGEQEMRDEDHGVEIKSEFVKVAGRRGGSWAVRFSGRTLEDNVQGVSLAYYFGLEGAGAMSMAVDHDAVRITGRTPDLDRFKVRIVPATSNQSPALPAKLRRLKDAPADSRIAGIAMAVPRGSIWKAKDMLQERLIEHAQAKARDIVKRTGGKGPVTGRML</sequence>
<feature type="non-terminal residue" evidence="6">
    <location>
        <position position="260"/>
    </location>
</feature>
<gene>
    <name evidence="6" type="primary">CWH41_1</name>
    <name evidence="6" type="ORF">LPJ61_003544</name>
</gene>
<evidence type="ECO:0000256" key="2">
    <source>
        <dbReference type="ARBA" id="ARBA00023295"/>
    </source>
</evidence>
<feature type="domain" description="Glycosyl hydrolase family 63 N-terminal" evidence="5">
    <location>
        <begin position="38"/>
        <end position="244"/>
    </location>
</feature>
<accession>A0A9W8CYI1</accession>
<comment type="caution">
    <text evidence="6">The sequence shown here is derived from an EMBL/GenBank/DDBJ whole genome shotgun (WGS) entry which is preliminary data.</text>
</comment>
<dbReference type="InterPro" id="IPR038518">
    <property type="entry name" value="Glyco_hydro_63N_sf"/>
</dbReference>
<dbReference type="Gene3D" id="2.70.98.110">
    <property type="entry name" value="Glycosyl hydrolase family 63, N-terminal domain"/>
    <property type="match status" value="1"/>
</dbReference>
<reference evidence="6" key="1">
    <citation type="submission" date="2022-07" db="EMBL/GenBank/DDBJ databases">
        <title>Phylogenomic reconstructions and comparative analyses of Kickxellomycotina fungi.</title>
        <authorList>
            <person name="Reynolds N.K."/>
            <person name="Stajich J.E."/>
            <person name="Barry K."/>
            <person name="Grigoriev I.V."/>
            <person name="Crous P."/>
            <person name="Smith M.E."/>
        </authorList>
    </citation>
    <scope>NUCLEOTIDE SEQUENCE</scope>
    <source>
        <strain evidence="6">BCRC 34381</strain>
    </source>
</reference>
<evidence type="ECO:0000313" key="7">
    <source>
        <dbReference type="Proteomes" id="UP001143981"/>
    </source>
</evidence>
<feature type="signal peptide" evidence="4">
    <location>
        <begin position="1"/>
        <end position="17"/>
    </location>
</feature>
<dbReference type="Proteomes" id="UP001143981">
    <property type="component" value="Unassembled WGS sequence"/>
</dbReference>
<dbReference type="GO" id="GO:0009311">
    <property type="term" value="P:oligosaccharide metabolic process"/>
    <property type="evidence" value="ECO:0007669"/>
    <property type="project" value="UniProtKB-UniRule"/>
</dbReference>
<keyword evidence="1 3" id="KW-0378">Hydrolase</keyword>
<comment type="catalytic activity">
    <reaction evidence="3">
        <text>N(4)-(alpha-D-Glc-(1-&gt;2)-alpha-D-Glc-(1-&gt;3)-alpha-D-Glc-(1-&gt;3)-alpha-D-Man-(1-&gt;2)-alpha-D-Man-(1-&gt;2)-alpha-D-Man-(1-&gt;3)-[alpha-D-Man-(1-&gt;2)-alpha-D-Man-(1-&gt;3)-[alpha-D-Man-(1-&gt;2)-alpha-D-Man-(1-&gt;6)]-alpha-D-Man-(1-&gt;6)]-beta-D-Man-(1-&gt;4)-beta-D-GlcNAc-(1-&gt;4)-beta-D-GlcNAc)-L-asparaginyl-[protein] + H2O = N(4)-(alpha-D-Glc-(1-&gt;3)-alpha-D-Glc-(1-&gt;3)-alpha-D-Man-(1-&gt;2)-alpha-D-Man-(1-&gt;2)-alpha-D-Man-(1-&gt;3)-[alpha-D-Man-(1-&gt;2)-alpha-D-Man-(1-&gt;3)-[alpha-D-Man-(1-&gt;2)-alpha-D-Man-(1-&gt;6)]-alpha-D-Man-(1-&gt;6)]-beta-D-Man-(1-&gt;4)-beta-D-GlcNAc-(1-&gt;4)-beta-D-GlcNAc)-L-asparaginyl-[protein] + beta-D-glucose</text>
        <dbReference type="Rhea" id="RHEA:55988"/>
        <dbReference type="Rhea" id="RHEA-COMP:12806"/>
        <dbReference type="Rhea" id="RHEA-COMP:14355"/>
        <dbReference type="ChEBI" id="CHEBI:15377"/>
        <dbReference type="ChEBI" id="CHEBI:15903"/>
        <dbReference type="ChEBI" id="CHEBI:59082"/>
        <dbReference type="ChEBI" id="CHEBI:132537"/>
        <dbReference type="EC" id="3.2.1.106"/>
    </reaction>
</comment>
<dbReference type="EC" id="3.2.1.106" evidence="3"/>
<evidence type="ECO:0000256" key="1">
    <source>
        <dbReference type="ARBA" id="ARBA00022801"/>
    </source>
</evidence>
<keyword evidence="4" id="KW-0732">Signal</keyword>
<dbReference type="AlphaFoldDB" id="A0A9W8CYI1"/>
<dbReference type="InterPro" id="IPR004888">
    <property type="entry name" value="Glycoside_hydrolase_63"/>
</dbReference>
<evidence type="ECO:0000313" key="6">
    <source>
        <dbReference type="EMBL" id="KAJ1729388.1"/>
    </source>
</evidence>
<evidence type="ECO:0000256" key="4">
    <source>
        <dbReference type="SAM" id="SignalP"/>
    </source>
</evidence>
<comment type="function">
    <text evidence="3">Cleaves the distal alpha 1,2-linked glucose residue from the Glc(3)Man(9)GlcNAc(2) oligosaccharide precursor.</text>
</comment>
<keyword evidence="7" id="KW-1185">Reference proteome</keyword>
<dbReference type="OrthoDB" id="410058at2759"/>
<dbReference type="GO" id="GO:0005789">
    <property type="term" value="C:endoplasmic reticulum membrane"/>
    <property type="evidence" value="ECO:0007669"/>
    <property type="project" value="UniProtKB-SubCell"/>
</dbReference>
<protein>
    <recommendedName>
        <fullName evidence="3">Mannosyl-oligosaccharide glucosidase</fullName>
        <ecNumber evidence="3">3.2.1.106</ecNumber>
    </recommendedName>
</protein>
<comment type="subcellular location">
    <subcellularLocation>
        <location evidence="3">Endoplasmic reticulum membrane</location>
        <topology evidence="3">Single-pass type II membrane protein</topology>
    </subcellularLocation>
</comment>
<dbReference type="PANTHER" id="PTHR10412">
    <property type="entry name" value="MANNOSYL-OLIGOSACCHARIDE GLUCOSIDASE"/>
    <property type="match status" value="1"/>
</dbReference>
<dbReference type="InterPro" id="IPR031631">
    <property type="entry name" value="Glyco_hydro_63N"/>
</dbReference>